<accession>A0ABQ3JXX4</accession>
<dbReference type="InterPro" id="IPR031020">
    <property type="entry name" value="Endura_MppP"/>
</dbReference>
<keyword evidence="4" id="KW-1185">Reference proteome</keyword>
<dbReference type="PANTHER" id="PTHR46577">
    <property type="entry name" value="HTH-TYPE TRANSCRIPTIONAL REGULATORY PROTEIN GABR"/>
    <property type="match status" value="1"/>
</dbReference>
<dbReference type="SUPFAM" id="SSF53383">
    <property type="entry name" value="PLP-dependent transferases"/>
    <property type="match status" value="1"/>
</dbReference>
<protein>
    <recommendedName>
        <fullName evidence="2">Aminotransferase class I/classII large domain-containing protein</fullName>
    </recommendedName>
</protein>
<dbReference type="InterPro" id="IPR015422">
    <property type="entry name" value="PyrdxlP-dep_Trfase_small"/>
</dbReference>
<name>A0ABQ3JXX4_9PSEU</name>
<reference evidence="4" key="1">
    <citation type="journal article" date="2019" name="Int. J. Syst. Evol. Microbiol.">
        <title>The Global Catalogue of Microorganisms (GCM) 10K type strain sequencing project: providing services to taxonomists for standard genome sequencing and annotation.</title>
        <authorList>
            <consortium name="The Broad Institute Genomics Platform"/>
            <consortium name="The Broad Institute Genome Sequencing Center for Infectious Disease"/>
            <person name="Wu L."/>
            <person name="Ma J."/>
        </authorList>
    </citation>
    <scope>NUCLEOTIDE SEQUENCE [LARGE SCALE GENOMIC DNA]</scope>
    <source>
        <strain evidence="4">CGMCC 4.7680</strain>
    </source>
</reference>
<evidence type="ECO:0000256" key="1">
    <source>
        <dbReference type="ARBA" id="ARBA00023194"/>
    </source>
</evidence>
<evidence type="ECO:0000259" key="2">
    <source>
        <dbReference type="Pfam" id="PF00155"/>
    </source>
</evidence>
<dbReference type="Proteomes" id="UP000649955">
    <property type="component" value="Unassembled WGS sequence"/>
</dbReference>
<proteinExistence type="predicted"/>
<dbReference type="EMBL" id="BNAW01000002">
    <property type="protein sequence ID" value="GHF94762.1"/>
    <property type="molecule type" value="Genomic_DNA"/>
</dbReference>
<sequence>MQDTQTSPGNLTQFEYLALNSPLNLSDGHARQALTPSQTSIIDALPDLWADAVKRPVEEIEHDSHRAYFELLGQHSYPAADGRVLSCYSSSVAMEIFARSLATTTDAIGLVHPTFDNIPDILRGVGLRLVPVEEEQLHGGDLDPALLRSVGCLFVTTPNNPTGRVLSEERLRRLAAQCADHGVVLTLDTSFRGFDTRAHYDHYAVLEASGCRWVVIEDTGKLWPTLELKIGWLVSAANVGLPLAKVYSDILLGVSPLVLSMVRRFAEEAAGGGLAELHRFIAGNRATLREGLAGVPDVRFPDPDSRASVERLDVGPRTGLEVWSALREHNVFALPCHQFHWARPEEGAHSLRIALSRSAASVATATAALRTVLTR</sequence>
<dbReference type="RefSeq" id="WP_191306519.1">
    <property type="nucleotide sequence ID" value="NZ_BNAW01000002.1"/>
</dbReference>
<dbReference type="InterPro" id="IPR051446">
    <property type="entry name" value="HTH_trans_reg/aminotransferase"/>
</dbReference>
<dbReference type="CDD" id="cd00609">
    <property type="entry name" value="AAT_like"/>
    <property type="match status" value="1"/>
</dbReference>
<keyword evidence="1" id="KW-0045">Antibiotic biosynthesis</keyword>
<dbReference type="Pfam" id="PF00155">
    <property type="entry name" value="Aminotran_1_2"/>
    <property type="match status" value="1"/>
</dbReference>
<evidence type="ECO:0000313" key="4">
    <source>
        <dbReference type="Proteomes" id="UP000649955"/>
    </source>
</evidence>
<dbReference type="Gene3D" id="3.40.640.10">
    <property type="entry name" value="Type I PLP-dependent aspartate aminotransferase-like (Major domain)"/>
    <property type="match status" value="1"/>
</dbReference>
<dbReference type="InterPro" id="IPR015424">
    <property type="entry name" value="PyrdxlP-dep_Trfase"/>
</dbReference>
<dbReference type="InterPro" id="IPR004839">
    <property type="entry name" value="Aminotransferase_I/II_large"/>
</dbReference>
<comment type="caution">
    <text evidence="3">The sequence shown here is derived from an EMBL/GenBank/DDBJ whole genome shotgun (WGS) entry which is preliminary data.</text>
</comment>
<dbReference type="PANTHER" id="PTHR46577:SF1">
    <property type="entry name" value="HTH-TYPE TRANSCRIPTIONAL REGULATORY PROTEIN GABR"/>
    <property type="match status" value="1"/>
</dbReference>
<organism evidence="3 4">
    <name type="scientific">Amycolatopsis bullii</name>
    <dbReference type="NCBI Taxonomy" id="941987"/>
    <lineage>
        <taxon>Bacteria</taxon>
        <taxon>Bacillati</taxon>
        <taxon>Actinomycetota</taxon>
        <taxon>Actinomycetes</taxon>
        <taxon>Pseudonocardiales</taxon>
        <taxon>Pseudonocardiaceae</taxon>
        <taxon>Amycolatopsis</taxon>
    </lineage>
</organism>
<dbReference type="NCBIfam" id="TIGR04462">
    <property type="entry name" value="endura_MppP"/>
    <property type="match status" value="1"/>
</dbReference>
<dbReference type="InterPro" id="IPR015421">
    <property type="entry name" value="PyrdxlP-dep_Trfase_major"/>
</dbReference>
<evidence type="ECO:0000313" key="3">
    <source>
        <dbReference type="EMBL" id="GHF94762.1"/>
    </source>
</evidence>
<gene>
    <name evidence="3" type="ORF">GCM10017567_06570</name>
</gene>
<dbReference type="Gene3D" id="3.90.1150.10">
    <property type="entry name" value="Aspartate Aminotransferase, domain 1"/>
    <property type="match status" value="1"/>
</dbReference>
<feature type="domain" description="Aminotransferase class I/classII large" evidence="2">
    <location>
        <begin position="85"/>
        <end position="366"/>
    </location>
</feature>